<feature type="region of interest" description="Disordered" evidence="1">
    <location>
        <begin position="48"/>
        <end position="83"/>
    </location>
</feature>
<dbReference type="EMBL" id="JAVRHL010000004">
    <property type="protein sequence ID" value="MDT0684416.1"/>
    <property type="molecule type" value="Genomic_DNA"/>
</dbReference>
<accession>A0ABU3DL24</accession>
<keyword evidence="2" id="KW-0812">Transmembrane</keyword>
<feature type="region of interest" description="Disordered" evidence="1">
    <location>
        <begin position="114"/>
        <end position="207"/>
    </location>
</feature>
<sequence length="207" mass="20742">MSTTITARRDRKSMTLMIPLAVLSVGVVIILAILLAWSGREVDGAAAPGEAPNNEVAVEPTGAGTAPEGVIDQAGAGLSDETDSDMIEGAAGAASSAEGEEMMNESGAAVEDGAAAGEEAADDEGAALEPAADQEQGDLAPAGDEQPATVTQPTATVGTTETPEGEEGAEESSGMDLEEVDDPDTDTEFTPTPSGPEGRDGETILQQ</sequence>
<feature type="compositionally biased region" description="Acidic residues" evidence="1">
    <location>
        <begin position="176"/>
        <end position="187"/>
    </location>
</feature>
<organism evidence="3 4">
    <name type="scientific">Tropicimonas omnivorans</name>
    <dbReference type="NCBI Taxonomy" id="3075590"/>
    <lineage>
        <taxon>Bacteria</taxon>
        <taxon>Pseudomonadati</taxon>
        <taxon>Pseudomonadota</taxon>
        <taxon>Alphaproteobacteria</taxon>
        <taxon>Rhodobacterales</taxon>
        <taxon>Roseobacteraceae</taxon>
        <taxon>Tropicimonas</taxon>
    </lineage>
</organism>
<keyword evidence="4" id="KW-1185">Reference proteome</keyword>
<keyword evidence="2" id="KW-1133">Transmembrane helix</keyword>
<evidence type="ECO:0000256" key="1">
    <source>
        <dbReference type="SAM" id="MobiDB-lite"/>
    </source>
</evidence>
<name>A0ABU3DL24_9RHOB</name>
<protein>
    <submittedName>
        <fullName evidence="3">Uncharacterized protein</fullName>
    </submittedName>
</protein>
<feature type="compositionally biased region" description="Basic and acidic residues" evidence="1">
    <location>
        <begin position="197"/>
        <end position="207"/>
    </location>
</feature>
<feature type="compositionally biased region" description="Low complexity" evidence="1">
    <location>
        <begin position="145"/>
        <end position="162"/>
    </location>
</feature>
<dbReference type="RefSeq" id="WP_311693901.1">
    <property type="nucleotide sequence ID" value="NZ_JAVRHL010000004.1"/>
</dbReference>
<gene>
    <name evidence="3" type="ORF">RM543_17175</name>
</gene>
<keyword evidence="2" id="KW-0472">Membrane</keyword>
<evidence type="ECO:0000313" key="4">
    <source>
        <dbReference type="Proteomes" id="UP001265259"/>
    </source>
</evidence>
<reference evidence="3 4" key="1">
    <citation type="submission" date="2023-09" db="EMBL/GenBank/DDBJ databases">
        <authorList>
            <person name="Rey-Velasco X."/>
        </authorList>
    </citation>
    <scope>NUCLEOTIDE SEQUENCE [LARGE SCALE GENOMIC DNA]</scope>
    <source>
        <strain evidence="3 4">F158</strain>
    </source>
</reference>
<comment type="caution">
    <text evidence="3">The sequence shown here is derived from an EMBL/GenBank/DDBJ whole genome shotgun (WGS) entry which is preliminary data.</text>
</comment>
<evidence type="ECO:0000313" key="3">
    <source>
        <dbReference type="EMBL" id="MDT0684416.1"/>
    </source>
</evidence>
<feature type="transmembrane region" description="Helical" evidence="2">
    <location>
        <begin position="16"/>
        <end position="37"/>
    </location>
</feature>
<proteinExistence type="predicted"/>
<evidence type="ECO:0000256" key="2">
    <source>
        <dbReference type="SAM" id="Phobius"/>
    </source>
</evidence>
<dbReference type="Proteomes" id="UP001265259">
    <property type="component" value="Unassembled WGS sequence"/>
</dbReference>